<reference evidence="2 3" key="1">
    <citation type="submission" date="2019-01" db="EMBL/GenBank/DDBJ databases">
        <title>Draft genome sequence of Psathyrella aberdarensis IHI B618.</title>
        <authorList>
            <person name="Buettner E."/>
            <person name="Kellner H."/>
        </authorList>
    </citation>
    <scope>NUCLEOTIDE SEQUENCE [LARGE SCALE GENOMIC DNA]</scope>
    <source>
        <strain evidence="2 3">IHI B618</strain>
    </source>
</reference>
<dbReference type="AlphaFoldDB" id="A0A4Q2DP64"/>
<feature type="region of interest" description="Disordered" evidence="1">
    <location>
        <begin position="82"/>
        <end position="118"/>
    </location>
</feature>
<feature type="compositionally biased region" description="Basic residues" evidence="1">
    <location>
        <begin position="88"/>
        <end position="103"/>
    </location>
</feature>
<name>A0A4Q2DP64_9AGAR</name>
<feature type="compositionally biased region" description="Basic residues" evidence="1">
    <location>
        <begin position="28"/>
        <end position="39"/>
    </location>
</feature>
<dbReference type="Proteomes" id="UP000290288">
    <property type="component" value="Unassembled WGS sequence"/>
</dbReference>
<organism evidence="2 3">
    <name type="scientific">Candolleomyces aberdarensis</name>
    <dbReference type="NCBI Taxonomy" id="2316362"/>
    <lineage>
        <taxon>Eukaryota</taxon>
        <taxon>Fungi</taxon>
        <taxon>Dikarya</taxon>
        <taxon>Basidiomycota</taxon>
        <taxon>Agaricomycotina</taxon>
        <taxon>Agaricomycetes</taxon>
        <taxon>Agaricomycetidae</taxon>
        <taxon>Agaricales</taxon>
        <taxon>Agaricineae</taxon>
        <taxon>Psathyrellaceae</taxon>
        <taxon>Candolleomyces</taxon>
    </lineage>
</organism>
<dbReference type="EMBL" id="SDEE01000083">
    <property type="protein sequence ID" value="RXW22110.1"/>
    <property type="molecule type" value="Genomic_DNA"/>
</dbReference>
<dbReference type="PANTHER" id="PTHR38846:SF1">
    <property type="entry name" value="C3H1-TYPE DOMAIN-CONTAINING PROTEIN"/>
    <property type="match status" value="1"/>
</dbReference>
<dbReference type="OrthoDB" id="6105938at2759"/>
<evidence type="ECO:0000313" key="2">
    <source>
        <dbReference type="EMBL" id="RXW22110.1"/>
    </source>
</evidence>
<gene>
    <name evidence="2" type="ORF">EST38_g3732</name>
</gene>
<evidence type="ECO:0000256" key="1">
    <source>
        <dbReference type="SAM" id="MobiDB-lite"/>
    </source>
</evidence>
<comment type="caution">
    <text evidence="2">The sequence shown here is derived from an EMBL/GenBank/DDBJ whole genome shotgun (WGS) entry which is preliminary data.</text>
</comment>
<dbReference type="PANTHER" id="PTHR38846">
    <property type="entry name" value="C3H1-TYPE DOMAIN-CONTAINING PROTEIN"/>
    <property type="match status" value="1"/>
</dbReference>
<keyword evidence="3" id="KW-1185">Reference proteome</keyword>
<evidence type="ECO:0000313" key="3">
    <source>
        <dbReference type="Proteomes" id="UP000290288"/>
    </source>
</evidence>
<sequence>MSSTLAVTTNPTPTVGGSGHPRMPGWWWKKRKERLKRQRQTAEDAQGVQEIPTRATTGELPEDTTVIEATVAPAVQSDSEADITIGANKKKNKRKRRKNKKKIKDNNIIQPEPETIPDGPLTDFFAQYEGFIYRPSRAPTDEFRRLCQTMHWGREDLEEKEAYTDFGHAIASQFNSMYGEDVDDLSAWQKLCKAIGIDPIPDELEEAREVSLLVGG</sequence>
<accession>A0A4Q2DP64</accession>
<proteinExistence type="predicted"/>
<feature type="compositionally biased region" description="Polar residues" evidence="1">
    <location>
        <begin position="1"/>
        <end position="15"/>
    </location>
</feature>
<dbReference type="STRING" id="2316362.A0A4Q2DP64"/>
<feature type="region of interest" description="Disordered" evidence="1">
    <location>
        <begin position="1"/>
        <end position="63"/>
    </location>
</feature>
<protein>
    <submittedName>
        <fullName evidence="2">Uncharacterized protein</fullName>
    </submittedName>
</protein>